<dbReference type="EMBL" id="NBTY01000076">
    <property type="protein sequence ID" value="OTP75046.1"/>
    <property type="molecule type" value="Genomic_DNA"/>
</dbReference>
<dbReference type="EMBL" id="NBTZ01000003">
    <property type="protein sequence ID" value="OTP79789.1"/>
    <property type="molecule type" value="Genomic_DNA"/>
</dbReference>
<protein>
    <recommendedName>
        <fullName evidence="5">Integrase</fullName>
    </recommendedName>
</protein>
<reference evidence="1 3" key="1">
    <citation type="submission" date="2017-03" db="EMBL/GenBank/DDBJ databases">
        <title>Genome analysis of strain PAMC 26510.</title>
        <authorList>
            <person name="Oh H.-M."/>
            <person name="Yang J.-A."/>
        </authorList>
    </citation>
    <scope>NUCLEOTIDE SEQUENCE [LARGE SCALE GENOMIC DNA]</scope>
    <source>
        <strain evidence="1 3">PAMC 26510</strain>
    </source>
</reference>
<evidence type="ECO:0000313" key="3">
    <source>
        <dbReference type="Proteomes" id="UP000194546"/>
    </source>
</evidence>
<comment type="caution">
    <text evidence="2">The sequence shown here is derived from an EMBL/GenBank/DDBJ whole genome shotgun (WGS) entry which is preliminary data.</text>
</comment>
<proteinExistence type="predicted"/>
<evidence type="ECO:0000313" key="2">
    <source>
        <dbReference type="EMBL" id="OTP79789.1"/>
    </source>
</evidence>
<evidence type="ECO:0000313" key="4">
    <source>
        <dbReference type="Proteomes" id="UP000195221"/>
    </source>
</evidence>
<organism evidence="2 4">
    <name type="scientific">Caballeronia sordidicola</name>
    <name type="common">Burkholderia sordidicola</name>
    <dbReference type="NCBI Taxonomy" id="196367"/>
    <lineage>
        <taxon>Bacteria</taxon>
        <taxon>Pseudomonadati</taxon>
        <taxon>Pseudomonadota</taxon>
        <taxon>Betaproteobacteria</taxon>
        <taxon>Burkholderiales</taxon>
        <taxon>Burkholderiaceae</taxon>
        <taxon>Caballeronia</taxon>
    </lineage>
</organism>
<dbReference type="AlphaFoldDB" id="A0A242N7X5"/>
<dbReference type="Proteomes" id="UP000194546">
    <property type="component" value="Unassembled WGS sequence"/>
</dbReference>
<evidence type="ECO:0000313" key="1">
    <source>
        <dbReference type="EMBL" id="OTP75046.1"/>
    </source>
</evidence>
<name>A0A242N7X5_CABSO</name>
<accession>A0A242N7X5</accession>
<dbReference type="Proteomes" id="UP000195221">
    <property type="component" value="Unassembled WGS sequence"/>
</dbReference>
<gene>
    <name evidence="1" type="ORF">PAMC26510_15120</name>
    <name evidence="2" type="ORF">PAMC26577_00070</name>
</gene>
<sequence>MRRMTIKAVQAWLALHETSPTQRAYRREAERLILWQLSSATGPCRS</sequence>
<reference evidence="2 4" key="2">
    <citation type="submission" date="2017-03" db="EMBL/GenBank/DDBJ databases">
        <title>Genome analysis of strain PAMC 26577.</title>
        <authorList>
            <person name="Oh H.-M."/>
            <person name="Yang J.-A."/>
        </authorList>
    </citation>
    <scope>NUCLEOTIDE SEQUENCE [LARGE SCALE GENOMIC DNA]</scope>
    <source>
        <strain evidence="2 4">PAMC 26577</strain>
    </source>
</reference>
<evidence type="ECO:0008006" key="5">
    <source>
        <dbReference type="Google" id="ProtNLM"/>
    </source>
</evidence>